<organism evidence="2">
    <name type="scientific">Tolypothrix bouteillei VB521301</name>
    <dbReference type="NCBI Taxonomy" id="1479485"/>
    <lineage>
        <taxon>Bacteria</taxon>
        <taxon>Bacillati</taxon>
        <taxon>Cyanobacteriota</taxon>
        <taxon>Cyanophyceae</taxon>
        <taxon>Nostocales</taxon>
        <taxon>Tolypothrichaceae</taxon>
        <taxon>Tolypothrix</taxon>
    </lineage>
</organism>
<evidence type="ECO:0000313" key="2">
    <source>
        <dbReference type="EMBL" id="KIE13167.1"/>
    </source>
</evidence>
<reference evidence="1" key="2">
    <citation type="submission" date="2019-11" db="EMBL/GenBank/DDBJ databases">
        <title>Improved Assembly of Tolypothrix boutellei genome.</title>
        <authorList>
            <person name="Sarangi A.N."/>
            <person name="Mukherjee M."/>
            <person name="Ghosh S."/>
            <person name="Singh D."/>
            <person name="Das A."/>
            <person name="Kant S."/>
            <person name="Prusty A."/>
            <person name="Tripathy S."/>
        </authorList>
    </citation>
    <scope>NUCLEOTIDE SEQUENCE</scope>
    <source>
        <strain evidence="1">VB521301</strain>
    </source>
</reference>
<accession>A0A0C1NED1</accession>
<dbReference type="EMBL" id="JHEG02000019">
    <property type="protein sequence ID" value="KIE13167.1"/>
    <property type="molecule type" value="Genomic_DNA"/>
</dbReference>
<dbReference type="AlphaFoldDB" id="A0A0C1NED1"/>
<gene>
    <name evidence="2" type="ORF">DA73_0207175</name>
    <name evidence="1" type="ORF">DA73_0400022005</name>
</gene>
<keyword evidence="3" id="KW-1185">Reference proteome</keyword>
<dbReference type="OrthoDB" id="515568at2"/>
<name>A0A0C1NED1_9CYAN</name>
<protein>
    <recommendedName>
        <fullName evidence="4">Bacteriocin</fullName>
    </recommendedName>
</protein>
<sequence>MEAHQTNVPKTAVNISVSKEQKLNNTNFGDWELSDELDDADLEAIRGGFLLNGPLFSIGEINILSGIGSQNGGYNTTSNTQTAYTSVNNTNTNNTNTIGN</sequence>
<evidence type="ECO:0000313" key="3">
    <source>
        <dbReference type="Proteomes" id="UP000029738"/>
    </source>
</evidence>
<reference evidence="2" key="1">
    <citation type="journal article" date="2015" name="Genome Announc.">
        <title>Draft Genome Sequence of Tolypothrix boutellei Strain VB521301.</title>
        <authorList>
            <person name="Chandrababunaidu M.M."/>
            <person name="Singh D."/>
            <person name="Sen D."/>
            <person name="Bhan S."/>
            <person name="Das S."/>
            <person name="Gupta A."/>
            <person name="Adhikary S.P."/>
            <person name="Tripathy S."/>
        </authorList>
    </citation>
    <scope>NUCLEOTIDE SEQUENCE</scope>
    <source>
        <strain evidence="2">VB521301</strain>
    </source>
</reference>
<dbReference type="EMBL" id="JHEG04000001">
    <property type="protein sequence ID" value="KAF3887866.1"/>
    <property type="molecule type" value="Genomic_DNA"/>
</dbReference>
<dbReference type="RefSeq" id="WP_038093125.1">
    <property type="nucleotide sequence ID" value="NZ_JHEG04000001.1"/>
</dbReference>
<dbReference type="Proteomes" id="UP000029738">
    <property type="component" value="Unassembled WGS sequence"/>
</dbReference>
<comment type="caution">
    <text evidence="2">The sequence shown here is derived from an EMBL/GenBank/DDBJ whole genome shotgun (WGS) entry which is preliminary data.</text>
</comment>
<evidence type="ECO:0008006" key="4">
    <source>
        <dbReference type="Google" id="ProtNLM"/>
    </source>
</evidence>
<proteinExistence type="predicted"/>
<evidence type="ECO:0000313" key="1">
    <source>
        <dbReference type="EMBL" id="KAF3887866.1"/>
    </source>
</evidence>